<dbReference type="AlphaFoldDB" id="A0AAJ0MNZ5"/>
<feature type="signal peptide" evidence="1">
    <location>
        <begin position="1"/>
        <end position="16"/>
    </location>
</feature>
<keyword evidence="3" id="KW-1185">Reference proteome</keyword>
<dbReference type="GeneID" id="87870719"/>
<keyword evidence="1" id="KW-0732">Signal</keyword>
<name>A0AAJ0MNZ5_9PEZI</name>
<evidence type="ECO:0000313" key="3">
    <source>
        <dbReference type="Proteomes" id="UP001285908"/>
    </source>
</evidence>
<evidence type="ECO:0000256" key="1">
    <source>
        <dbReference type="SAM" id="SignalP"/>
    </source>
</evidence>
<feature type="chain" id="PRO_5042533231" evidence="1">
    <location>
        <begin position="17"/>
        <end position="126"/>
    </location>
</feature>
<dbReference type="EMBL" id="JAULSX010000006">
    <property type="protein sequence ID" value="KAK3488717.1"/>
    <property type="molecule type" value="Genomic_DNA"/>
</dbReference>
<protein>
    <submittedName>
        <fullName evidence="2">Uncharacterized protein</fullName>
    </submittedName>
</protein>
<sequence>MLAACLLVMVCWDTNSQRVSMIEGNLEHMTGVILRKSYPPRRAEQCPAHEIEELSFQQVVKNNMLFAANIELLNSSLLYLTRPLKEFEVTHGRNVSCSAHNRDHRKIELQTFLYIVTSTPPRSNNR</sequence>
<organism evidence="2 3">
    <name type="scientific">Neurospora hispaniola</name>
    <dbReference type="NCBI Taxonomy" id="588809"/>
    <lineage>
        <taxon>Eukaryota</taxon>
        <taxon>Fungi</taxon>
        <taxon>Dikarya</taxon>
        <taxon>Ascomycota</taxon>
        <taxon>Pezizomycotina</taxon>
        <taxon>Sordariomycetes</taxon>
        <taxon>Sordariomycetidae</taxon>
        <taxon>Sordariales</taxon>
        <taxon>Sordariaceae</taxon>
        <taxon>Neurospora</taxon>
    </lineage>
</organism>
<comment type="caution">
    <text evidence="2">The sequence shown here is derived from an EMBL/GenBank/DDBJ whole genome shotgun (WGS) entry which is preliminary data.</text>
</comment>
<evidence type="ECO:0000313" key="2">
    <source>
        <dbReference type="EMBL" id="KAK3488717.1"/>
    </source>
</evidence>
<gene>
    <name evidence="2" type="ORF">B0T23DRAFT_182991</name>
</gene>
<accession>A0AAJ0MNZ5</accession>
<proteinExistence type="predicted"/>
<reference evidence="2 3" key="1">
    <citation type="journal article" date="2023" name="Mol. Phylogenet. Evol.">
        <title>Genome-scale phylogeny and comparative genomics of the fungal order Sordariales.</title>
        <authorList>
            <person name="Hensen N."/>
            <person name="Bonometti L."/>
            <person name="Westerberg I."/>
            <person name="Brannstrom I.O."/>
            <person name="Guillou S."/>
            <person name="Cros-Aarteil S."/>
            <person name="Calhoun S."/>
            <person name="Haridas S."/>
            <person name="Kuo A."/>
            <person name="Mondo S."/>
            <person name="Pangilinan J."/>
            <person name="Riley R."/>
            <person name="LaButti K."/>
            <person name="Andreopoulos B."/>
            <person name="Lipzen A."/>
            <person name="Chen C."/>
            <person name="Yan M."/>
            <person name="Daum C."/>
            <person name="Ng V."/>
            <person name="Clum A."/>
            <person name="Steindorff A."/>
            <person name="Ohm R.A."/>
            <person name="Martin F."/>
            <person name="Silar P."/>
            <person name="Natvig D.O."/>
            <person name="Lalanne C."/>
            <person name="Gautier V."/>
            <person name="Ament-Velasquez S.L."/>
            <person name="Kruys A."/>
            <person name="Hutchinson M.I."/>
            <person name="Powell A.J."/>
            <person name="Barry K."/>
            <person name="Miller A.N."/>
            <person name="Grigoriev I.V."/>
            <person name="Debuchy R."/>
            <person name="Gladieux P."/>
            <person name="Hiltunen Thoren M."/>
            <person name="Johannesson H."/>
        </authorList>
    </citation>
    <scope>NUCLEOTIDE SEQUENCE [LARGE SCALE GENOMIC DNA]</scope>
    <source>
        <strain evidence="2 3">FGSC 10403</strain>
    </source>
</reference>
<dbReference type="RefSeq" id="XP_062690424.1">
    <property type="nucleotide sequence ID" value="XM_062833097.1"/>
</dbReference>
<dbReference type="Proteomes" id="UP001285908">
    <property type="component" value="Unassembled WGS sequence"/>
</dbReference>